<evidence type="ECO:0000313" key="11">
    <source>
        <dbReference type="EMBL" id="KAL3837309.1"/>
    </source>
</evidence>
<feature type="domain" description="TRPM-like" evidence="10">
    <location>
        <begin position="445"/>
        <end position="501"/>
    </location>
</feature>
<dbReference type="Proteomes" id="UP001634394">
    <property type="component" value="Unassembled WGS sequence"/>
</dbReference>
<keyword evidence="7" id="KW-0407">Ion channel</keyword>
<dbReference type="PANTHER" id="PTHR13800:SF12">
    <property type="entry name" value="TRANSIENT RECEPTOR POTENTIAL CATION CHANNEL SUBFAMILY M MEMBER-LIKE 2"/>
    <property type="match status" value="1"/>
</dbReference>
<dbReference type="InterPro" id="IPR057366">
    <property type="entry name" value="TRPM-like"/>
</dbReference>
<dbReference type="GO" id="GO:0034220">
    <property type="term" value="P:monoatomic ion transmembrane transport"/>
    <property type="evidence" value="ECO:0007669"/>
    <property type="project" value="UniProtKB-KW"/>
</dbReference>
<evidence type="ECO:0000256" key="5">
    <source>
        <dbReference type="ARBA" id="ARBA00023065"/>
    </source>
</evidence>
<evidence type="ECO:0008006" key="13">
    <source>
        <dbReference type="Google" id="ProtNLM"/>
    </source>
</evidence>
<proteinExistence type="predicted"/>
<comment type="caution">
    <text evidence="11">The sequence shown here is derived from an EMBL/GenBank/DDBJ whole genome shotgun (WGS) entry which is preliminary data.</text>
</comment>
<gene>
    <name evidence="11" type="ORF">ACJMK2_022675</name>
</gene>
<evidence type="ECO:0000256" key="8">
    <source>
        <dbReference type="SAM" id="MobiDB-lite"/>
    </source>
</evidence>
<feature type="compositionally biased region" description="Polar residues" evidence="8">
    <location>
        <begin position="1"/>
        <end position="17"/>
    </location>
</feature>
<evidence type="ECO:0000259" key="9">
    <source>
        <dbReference type="Pfam" id="PF18139"/>
    </source>
</evidence>
<evidence type="ECO:0000256" key="6">
    <source>
        <dbReference type="ARBA" id="ARBA00023136"/>
    </source>
</evidence>
<name>A0ABD3TJR0_SINWO</name>
<comment type="subcellular location">
    <subcellularLocation>
        <location evidence="1">Membrane</location>
        <topology evidence="1">Multi-pass membrane protein</topology>
    </subcellularLocation>
</comment>
<protein>
    <recommendedName>
        <fullName evidence="13">TRPM SLOG domain-containing protein</fullName>
    </recommendedName>
</protein>
<dbReference type="GO" id="GO:0016020">
    <property type="term" value="C:membrane"/>
    <property type="evidence" value="ECO:0007669"/>
    <property type="project" value="UniProtKB-SubCell"/>
</dbReference>
<feature type="region of interest" description="Disordered" evidence="8">
    <location>
        <begin position="1"/>
        <end position="27"/>
    </location>
</feature>
<dbReference type="Pfam" id="PF25508">
    <property type="entry name" value="TRPM2"/>
    <property type="match status" value="1"/>
</dbReference>
<dbReference type="PANTHER" id="PTHR13800">
    <property type="entry name" value="TRANSIENT RECEPTOR POTENTIAL CATION CHANNEL, SUBFAMILY M, MEMBER 6"/>
    <property type="match status" value="1"/>
</dbReference>
<feature type="compositionally biased region" description="Basic and acidic residues" evidence="8">
    <location>
        <begin position="18"/>
        <end position="27"/>
    </location>
</feature>
<evidence type="ECO:0000259" key="10">
    <source>
        <dbReference type="Pfam" id="PF25508"/>
    </source>
</evidence>
<sequence length="502" mass="56910">MASNGRADTSLSMSQTEGHNEDTEKTHEPNKLIIQNINMRKCSYYIASTEAQSEGMCKCGYRKGDHDENAIDLPKQEQPQQDLNWNFEQHSTTKPTNAFGEIEFVGFNGNNAKFIRADSKTKIEHLLMMMKNVWKIQKPDILISVIGGEENFNLTPRLRELLQSGLLNIARDTAAWIVTGGTNIGVAKHVGEAVKYSRLQFNDKNNIVAIGIAPWGCIHNKQLLEEIKQKEPIKYTIGVKPNEHERYLNPHHSHYILVDNGTQHQFETETTLRAEFECIKSCREYDIDSLPVVLLVVDGGPRILKTVRNSLSNDIPVVIVKGSGRVADLLAYAFESAEEFEFTDTDKGHAIRKTAKRLTNSHRHYIYNKMRSANICEKSKIDTYINQIEACLDKFELITVFELGSCDQDLNNTLLQAIIKATNVDLVEQVKRALHFNLIDYARSDILTADKSWKPGSLDDIMVAAIRSNRVDFVELLLINGVDIKTFLTIKRLLELYNDVSL</sequence>
<dbReference type="InterPro" id="IPR041491">
    <property type="entry name" value="TRPM_SLOG"/>
</dbReference>
<evidence type="ECO:0000313" key="12">
    <source>
        <dbReference type="Proteomes" id="UP001634394"/>
    </source>
</evidence>
<dbReference type="Pfam" id="PF18139">
    <property type="entry name" value="LSDAT_euk"/>
    <property type="match status" value="1"/>
</dbReference>
<dbReference type="EMBL" id="JBJQND010000018">
    <property type="protein sequence ID" value="KAL3837309.1"/>
    <property type="molecule type" value="Genomic_DNA"/>
</dbReference>
<keyword evidence="12" id="KW-1185">Reference proteome</keyword>
<accession>A0ABD3TJR0</accession>
<keyword evidence="5" id="KW-0406">Ion transport</keyword>
<organism evidence="11 12">
    <name type="scientific">Sinanodonta woodiana</name>
    <name type="common">Chinese pond mussel</name>
    <name type="synonym">Anodonta woodiana</name>
    <dbReference type="NCBI Taxonomy" id="1069815"/>
    <lineage>
        <taxon>Eukaryota</taxon>
        <taxon>Metazoa</taxon>
        <taxon>Spiralia</taxon>
        <taxon>Lophotrochozoa</taxon>
        <taxon>Mollusca</taxon>
        <taxon>Bivalvia</taxon>
        <taxon>Autobranchia</taxon>
        <taxon>Heteroconchia</taxon>
        <taxon>Palaeoheterodonta</taxon>
        <taxon>Unionida</taxon>
        <taxon>Unionoidea</taxon>
        <taxon>Unionidae</taxon>
        <taxon>Unioninae</taxon>
        <taxon>Sinanodonta</taxon>
    </lineage>
</organism>
<keyword evidence="3" id="KW-0812">Transmembrane</keyword>
<evidence type="ECO:0000256" key="4">
    <source>
        <dbReference type="ARBA" id="ARBA00022989"/>
    </source>
</evidence>
<feature type="domain" description="TRPM SLOG" evidence="9">
    <location>
        <begin position="112"/>
        <end position="341"/>
    </location>
</feature>
<evidence type="ECO:0000256" key="2">
    <source>
        <dbReference type="ARBA" id="ARBA00022448"/>
    </source>
</evidence>
<keyword evidence="6" id="KW-0472">Membrane</keyword>
<evidence type="ECO:0000256" key="3">
    <source>
        <dbReference type="ARBA" id="ARBA00022692"/>
    </source>
</evidence>
<keyword evidence="2" id="KW-0813">Transport</keyword>
<evidence type="ECO:0000256" key="1">
    <source>
        <dbReference type="ARBA" id="ARBA00004141"/>
    </source>
</evidence>
<dbReference type="InterPro" id="IPR050927">
    <property type="entry name" value="TRPM"/>
</dbReference>
<dbReference type="AlphaFoldDB" id="A0ABD3TJR0"/>
<evidence type="ECO:0000256" key="7">
    <source>
        <dbReference type="ARBA" id="ARBA00023303"/>
    </source>
</evidence>
<reference evidence="11 12" key="1">
    <citation type="submission" date="2024-11" db="EMBL/GenBank/DDBJ databases">
        <title>Chromosome-level genome assembly of the freshwater bivalve Anodonta woodiana.</title>
        <authorList>
            <person name="Chen X."/>
        </authorList>
    </citation>
    <scope>NUCLEOTIDE SEQUENCE [LARGE SCALE GENOMIC DNA]</scope>
    <source>
        <strain evidence="11">MN2024</strain>
        <tissue evidence="11">Gills</tissue>
    </source>
</reference>
<keyword evidence="4" id="KW-1133">Transmembrane helix</keyword>